<dbReference type="InterPro" id="IPR019372">
    <property type="entry name" value="LHFPL"/>
</dbReference>
<evidence type="ECO:0000256" key="3">
    <source>
        <dbReference type="ARBA" id="ARBA00022989"/>
    </source>
</evidence>
<feature type="transmembrane region" description="Helical" evidence="5">
    <location>
        <begin position="91"/>
        <end position="110"/>
    </location>
</feature>
<keyword evidence="4 5" id="KW-0472">Membrane</keyword>
<proteinExistence type="predicted"/>
<keyword evidence="2 5" id="KW-0812">Transmembrane</keyword>
<dbReference type="InParanoid" id="A0A482X1X9"/>
<dbReference type="Proteomes" id="UP000291343">
    <property type="component" value="Unassembled WGS sequence"/>
</dbReference>
<dbReference type="EMBL" id="QKKF02019521">
    <property type="protein sequence ID" value="RZF39887.1"/>
    <property type="molecule type" value="Genomic_DNA"/>
</dbReference>
<dbReference type="GO" id="GO:0016020">
    <property type="term" value="C:membrane"/>
    <property type="evidence" value="ECO:0007669"/>
    <property type="project" value="UniProtKB-SubCell"/>
</dbReference>
<evidence type="ECO:0000256" key="2">
    <source>
        <dbReference type="ARBA" id="ARBA00022692"/>
    </source>
</evidence>
<feature type="transmembrane region" description="Helical" evidence="5">
    <location>
        <begin position="122"/>
        <end position="146"/>
    </location>
</feature>
<accession>A0A482X1X9</accession>
<evidence type="ECO:0000313" key="6">
    <source>
        <dbReference type="EMBL" id="RZF39887.1"/>
    </source>
</evidence>
<dbReference type="Pfam" id="PF10242">
    <property type="entry name" value="L_HMGIC_fpl"/>
    <property type="match status" value="1"/>
</dbReference>
<protein>
    <recommendedName>
        <fullName evidence="8">Lipoma HMGIC fusion partner-like 2 protein</fullName>
    </recommendedName>
</protein>
<evidence type="ECO:0000256" key="5">
    <source>
        <dbReference type="SAM" id="Phobius"/>
    </source>
</evidence>
<dbReference type="STRING" id="195883.A0A482X1X9"/>
<evidence type="ECO:0000313" key="7">
    <source>
        <dbReference type="Proteomes" id="UP000291343"/>
    </source>
</evidence>
<reference evidence="6 7" key="1">
    <citation type="journal article" date="2017" name="Gigascience">
        <title>Genome sequence of the small brown planthopper, Laodelphax striatellus.</title>
        <authorList>
            <person name="Zhu J."/>
            <person name="Jiang F."/>
            <person name="Wang X."/>
            <person name="Yang P."/>
            <person name="Bao Y."/>
            <person name="Zhao W."/>
            <person name="Wang W."/>
            <person name="Lu H."/>
            <person name="Wang Q."/>
            <person name="Cui N."/>
            <person name="Li J."/>
            <person name="Chen X."/>
            <person name="Luo L."/>
            <person name="Yu J."/>
            <person name="Kang L."/>
            <person name="Cui F."/>
        </authorList>
    </citation>
    <scope>NUCLEOTIDE SEQUENCE [LARGE SCALE GENOMIC DNA]</scope>
    <source>
        <strain evidence="6">Lst14</strain>
    </source>
</reference>
<dbReference type="AlphaFoldDB" id="A0A482X1X9"/>
<evidence type="ECO:0000256" key="1">
    <source>
        <dbReference type="ARBA" id="ARBA00004141"/>
    </source>
</evidence>
<sequence length="218" mass="23536">MGHIILTTHSLIWVLLTIIATLAVFSGLVTPQWLQSQTPVPYANGTMYMIPSIGIFNRCIKLNNQKNCASFATDGLSTNSQSFPTLWKTSLIMFTLGMAIMVFTVMTAVLSCCVQSVYKKSIFTVTGTVQAVAGIFYLLGLILYTAGWGCPRVVRLCGEEAGAFSRANCTFGTSLYVALAGTALTFFTAVLSVKAEKTTSSDRVSHQVEKGETIVCLL</sequence>
<comment type="subcellular location">
    <subcellularLocation>
        <location evidence="1">Membrane</location>
        <topology evidence="1">Multi-pass membrane protein</topology>
    </subcellularLocation>
</comment>
<evidence type="ECO:0008006" key="8">
    <source>
        <dbReference type="Google" id="ProtNLM"/>
    </source>
</evidence>
<dbReference type="Gene3D" id="1.20.140.150">
    <property type="match status" value="1"/>
</dbReference>
<name>A0A482X1X9_LAOST</name>
<dbReference type="PANTHER" id="PTHR12489">
    <property type="entry name" value="LIPOMA HMGIC FUSION PARTNER-LIKE PROTEIN"/>
    <property type="match status" value="1"/>
</dbReference>
<dbReference type="FunCoup" id="A0A482X1X9">
    <property type="interactions" value="79"/>
</dbReference>
<gene>
    <name evidence="6" type="ORF">LSTR_LSTR010515</name>
</gene>
<dbReference type="OrthoDB" id="10048434at2759"/>
<organism evidence="6 7">
    <name type="scientific">Laodelphax striatellus</name>
    <name type="common">Small brown planthopper</name>
    <name type="synonym">Delphax striatella</name>
    <dbReference type="NCBI Taxonomy" id="195883"/>
    <lineage>
        <taxon>Eukaryota</taxon>
        <taxon>Metazoa</taxon>
        <taxon>Ecdysozoa</taxon>
        <taxon>Arthropoda</taxon>
        <taxon>Hexapoda</taxon>
        <taxon>Insecta</taxon>
        <taxon>Pterygota</taxon>
        <taxon>Neoptera</taxon>
        <taxon>Paraneoptera</taxon>
        <taxon>Hemiptera</taxon>
        <taxon>Auchenorrhyncha</taxon>
        <taxon>Fulgoroidea</taxon>
        <taxon>Delphacidae</taxon>
        <taxon>Criomorphinae</taxon>
        <taxon>Laodelphax</taxon>
    </lineage>
</organism>
<keyword evidence="7" id="KW-1185">Reference proteome</keyword>
<dbReference type="PANTHER" id="PTHR12489:SF19">
    <property type="entry name" value="LHFPL TETRASPAN SUBFAMILY MEMBER 2 PROTEIN"/>
    <property type="match status" value="1"/>
</dbReference>
<feature type="transmembrane region" description="Helical" evidence="5">
    <location>
        <begin position="174"/>
        <end position="193"/>
    </location>
</feature>
<keyword evidence="3 5" id="KW-1133">Transmembrane helix</keyword>
<evidence type="ECO:0000256" key="4">
    <source>
        <dbReference type="ARBA" id="ARBA00023136"/>
    </source>
</evidence>
<comment type="caution">
    <text evidence="6">The sequence shown here is derived from an EMBL/GenBank/DDBJ whole genome shotgun (WGS) entry which is preliminary data.</text>
</comment>
<feature type="transmembrane region" description="Helical" evidence="5">
    <location>
        <begin position="12"/>
        <end position="34"/>
    </location>
</feature>